<dbReference type="Pfam" id="PF00106">
    <property type="entry name" value="adh_short"/>
    <property type="match status" value="1"/>
</dbReference>
<dbReference type="PANTHER" id="PTHR44229">
    <property type="entry name" value="15-HYDROXYPROSTAGLANDIN DEHYDROGENASE [NAD(+)]"/>
    <property type="match status" value="1"/>
</dbReference>
<keyword evidence="2" id="KW-0521">NADP</keyword>
<dbReference type="InterPro" id="IPR020904">
    <property type="entry name" value="Sc_DH/Rdtase_CS"/>
</dbReference>
<dbReference type="GO" id="GO:0016616">
    <property type="term" value="F:oxidoreductase activity, acting on the CH-OH group of donors, NAD or NADP as acceptor"/>
    <property type="evidence" value="ECO:0007669"/>
    <property type="project" value="TreeGrafter"/>
</dbReference>
<proteinExistence type="inferred from homology"/>
<keyword evidence="5" id="KW-1185">Reference proteome</keyword>
<evidence type="ECO:0000313" key="4">
    <source>
        <dbReference type="EMBL" id="KAJ9606668.1"/>
    </source>
</evidence>
<sequence>MASASVSGKAALVTGAGSGINLAFTRLLLSRGCNVVLADLNLRPEAEELVQSYTSGSENPGVGRKAQAMFYRTDVSSWTDLSKVFSATKKPYGGVDIVCAGAGVFEPSWSSFWKPPGTGESIVDSVAGGRFKSIDINLTHPIRLTQIAIMDHLRERKAKKTDATPTVRTKTIIHVSSVNGQATPLWSPLYNVSKHGINGFVRTLAPLEKNLGVRVAAIAPGLVKTPLWSETEEKTGPLSKNVVWVTAEEVAEVMLSIVEKNAINSRFRDVNAPSDSVVVPIAGGSILEISGDRVRAVEAFHDPGPQGISREDFDVSQMEEGVFKDLDEHV</sequence>
<dbReference type="InterPro" id="IPR002347">
    <property type="entry name" value="SDR_fam"/>
</dbReference>
<dbReference type="PROSITE" id="PS00061">
    <property type="entry name" value="ADH_SHORT"/>
    <property type="match status" value="1"/>
</dbReference>
<dbReference type="InterPro" id="IPR036291">
    <property type="entry name" value="NAD(P)-bd_dom_sf"/>
</dbReference>
<accession>A0AA39CFJ0</accession>
<keyword evidence="3" id="KW-0560">Oxidoreductase</keyword>
<comment type="similarity">
    <text evidence="1">Belongs to the short-chain dehydrogenases/reductases (SDR) family.</text>
</comment>
<comment type="caution">
    <text evidence="4">The sequence shown here is derived from an EMBL/GenBank/DDBJ whole genome shotgun (WGS) entry which is preliminary data.</text>
</comment>
<dbReference type="EMBL" id="JAPDRK010000013">
    <property type="protein sequence ID" value="KAJ9606668.1"/>
    <property type="molecule type" value="Genomic_DNA"/>
</dbReference>
<dbReference type="AlphaFoldDB" id="A0AA39CFJ0"/>
<dbReference type="GO" id="GO:0005737">
    <property type="term" value="C:cytoplasm"/>
    <property type="evidence" value="ECO:0007669"/>
    <property type="project" value="TreeGrafter"/>
</dbReference>
<name>A0AA39CFJ0_9EURO</name>
<dbReference type="Gene3D" id="3.40.50.720">
    <property type="entry name" value="NAD(P)-binding Rossmann-like Domain"/>
    <property type="match status" value="1"/>
</dbReference>
<evidence type="ECO:0000313" key="5">
    <source>
        <dbReference type="Proteomes" id="UP001172673"/>
    </source>
</evidence>
<reference evidence="4" key="1">
    <citation type="submission" date="2022-10" db="EMBL/GenBank/DDBJ databases">
        <title>Culturing micro-colonial fungi from biological soil crusts in the Mojave desert and describing Neophaeococcomyces mojavensis, and introducing the new genera and species Taxawa tesnikishii.</title>
        <authorList>
            <person name="Kurbessoian T."/>
            <person name="Stajich J.E."/>
        </authorList>
    </citation>
    <scope>NUCLEOTIDE SEQUENCE</scope>
    <source>
        <strain evidence="4">TK_41</strain>
    </source>
</reference>
<dbReference type="PRINTS" id="PR00081">
    <property type="entry name" value="GDHRDH"/>
</dbReference>
<dbReference type="Proteomes" id="UP001172673">
    <property type="component" value="Unassembled WGS sequence"/>
</dbReference>
<evidence type="ECO:0008006" key="6">
    <source>
        <dbReference type="Google" id="ProtNLM"/>
    </source>
</evidence>
<dbReference type="SUPFAM" id="SSF51735">
    <property type="entry name" value="NAD(P)-binding Rossmann-fold domains"/>
    <property type="match status" value="1"/>
</dbReference>
<dbReference type="PANTHER" id="PTHR44229:SF4">
    <property type="entry name" value="15-HYDROXYPROSTAGLANDIN DEHYDROGENASE [NAD(+)]"/>
    <property type="match status" value="1"/>
</dbReference>
<evidence type="ECO:0000256" key="1">
    <source>
        <dbReference type="ARBA" id="ARBA00006484"/>
    </source>
</evidence>
<evidence type="ECO:0000256" key="3">
    <source>
        <dbReference type="ARBA" id="ARBA00023002"/>
    </source>
</evidence>
<gene>
    <name evidence="4" type="ORF">H2200_008676</name>
</gene>
<evidence type="ECO:0000256" key="2">
    <source>
        <dbReference type="ARBA" id="ARBA00022857"/>
    </source>
</evidence>
<organism evidence="4 5">
    <name type="scientific">Cladophialophora chaetospira</name>
    <dbReference type="NCBI Taxonomy" id="386627"/>
    <lineage>
        <taxon>Eukaryota</taxon>
        <taxon>Fungi</taxon>
        <taxon>Dikarya</taxon>
        <taxon>Ascomycota</taxon>
        <taxon>Pezizomycotina</taxon>
        <taxon>Eurotiomycetes</taxon>
        <taxon>Chaetothyriomycetidae</taxon>
        <taxon>Chaetothyriales</taxon>
        <taxon>Herpotrichiellaceae</taxon>
        <taxon>Cladophialophora</taxon>
    </lineage>
</organism>
<protein>
    <recommendedName>
        <fullName evidence="6">NAD-dependent 15-hydroxyprostaglandin dehydrogenase</fullName>
    </recommendedName>
</protein>